<feature type="transmembrane region" description="Helical" evidence="1">
    <location>
        <begin position="46"/>
        <end position="66"/>
    </location>
</feature>
<keyword evidence="3" id="KW-1185">Reference proteome</keyword>
<keyword evidence="1" id="KW-1133">Transmembrane helix</keyword>
<comment type="caution">
    <text evidence="2">The sequence shown here is derived from an EMBL/GenBank/DDBJ whole genome shotgun (WGS) entry which is preliminary data.</text>
</comment>
<dbReference type="AlphaFoldDB" id="A0AAD6QNM0"/>
<keyword evidence="1" id="KW-0812">Transmembrane</keyword>
<reference evidence="2" key="1">
    <citation type="journal article" date="2023" name="Mol. Ecol. Resour.">
        <title>Chromosome-level genome assembly of a triploid poplar Populus alba 'Berolinensis'.</title>
        <authorList>
            <person name="Chen S."/>
            <person name="Yu Y."/>
            <person name="Wang X."/>
            <person name="Wang S."/>
            <person name="Zhang T."/>
            <person name="Zhou Y."/>
            <person name="He R."/>
            <person name="Meng N."/>
            <person name="Wang Y."/>
            <person name="Liu W."/>
            <person name="Liu Z."/>
            <person name="Liu J."/>
            <person name="Guo Q."/>
            <person name="Huang H."/>
            <person name="Sederoff R.R."/>
            <person name="Wang G."/>
            <person name="Qu G."/>
            <person name="Chen S."/>
        </authorList>
    </citation>
    <scope>NUCLEOTIDE SEQUENCE</scope>
    <source>
        <strain evidence="2">SC-2020</strain>
    </source>
</reference>
<protein>
    <submittedName>
        <fullName evidence="2">Uncharacterized protein</fullName>
    </submittedName>
</protein>
<dbReference type="EMBL" id="JAQIZT010000006">
    <property type="protein sequence ID" value="KAJ6993715.1"/>
    <property type="molecule type" value="Genomic_DNA"/>
</dbReference>
<gene>
    <name evidence="2" type="ORF">NC653_016757</name>
</gene>
<evidence type="ECO:0000256" key="1">
    <source>
        <dbReference type="SAM" id="Phobius"/>
    </source>
</evidence>
<name>A0AAD6QNM0_9ROSI</name>
<keyword evidence="1" id="KW-0472">Membrane</keyword>
<organism evidence="2 3">
    <name type="scientific">Populus alba x Populus x berolinensis</name>
    <dbReference type="NCBI Taxonomy" id="444605"/>
    <lineage>
        <taxon>Eukaryota</taxon>
        <taxon>Viridiplantae</taxon>
        <taxon>Streptophyta</taxon>
        <taxon>Embryophyta</taxon>
        <taxon>Tracheophyta</taxon>
        <taxon>Spermatophyta</taxon>
        <taxon>Magnoliopsida</taxon>
        <taxon>eudicotyledons</taxon>
        <taxon>Gunneridae</taxon>
        <taxon>Pentapetalae</taxon>
        <taxon>rosids</taxon>
        <taxon>fabids</taxon>
        <taxon>Malpighiales</taxon>
        <taxon>Salicaceae</taxon>
        <taxon>Saliceae</taxon>
        <taxon>Populus</taxon>
    </lineage>
</organism>
<evidence type="ECO:0000313" key="3">
    <source>
        <dbReference type="Proteomes" id="UP001164929"/>
    </source>
</evidence>
<dbReference type="Proteomes" id="UP001164929">
    <property type="component" value="Chromosome 6"/>
</dbReference>
<sequence>MSIFHVNIKSTIITSHFFLRVEDNSRYAQYFDRYKVVWHRTLKRSLVANGVNLIGFRFLGASLFLVPFKDYKSMMAAIDAERSIMNDFFDGLRPWISSDGAIDRFARISISEPLNQEKDAAVSDLVVVDAYNKADVDTHLERNTVDLDIFKLFYNFLSIIY</sequence>
<accession>A0AAD6QNM0</accession>
<proteinExistence type="predicted"/>
<evidence type="ECO:0000313" key="2">
    <source>
        <dbReference type="EMBL" id="KAJ6993715.1"/>
    </source>
</evidence>